<reference evidence="2" key="1">
    <citation type="submission" date="2022-01" db="EMBL/GenBank/DDBJ databases">
        <title>Genome sequnece data of strain Bradyrhizobium sp. nov.</title>
        <authorList>
            <person name="Zhang J."/>
        </authorList>
    </citation>
    <scope>NUCLEOTIDE SEQUENCE</scope>
    <source>
        <strain evidence="2">WYCCWR 12774</strain>
    </source>
</reference>
<proteinExistence type="predicted"/>
<organism evidence="2 3">
    <name type="scientific">Bradyrhizobium zhengyangense</name>
    <dbReference type="NCBI Taxonomy" id="2911009"/>
    <lineage>
        <taxon>Bacteria</taxon>
        <taxon>Pseudomonadati</taxon>
        <taxon>Pseudomonadota</taxon>
        <taxon>Alphaproteobacteria</taxon>
        <taxon>Hyphomicrobiales</taxon>
        <taxon>Nitrobacteraceae</taxon>
        <taxon>Bradyrhizobium</taxon>
    </lineage>
</organism>
<keyword evidence="1" id="KW-0732">Signal</keyword>
<dbReference type="Proteomes" id="UP001139012">
    <property type="component" value="Unassembled WGS sequence"/>
</dbReference>
<gene>
    <name evidence="2" type="ORF">L6637_30660</name>
</gene>
<accession>A0ABS9LWC5</accession>
<dbReference type="EMBL" id="JAKLUA010000013">
    <property type="protein sequence ID" value="MCG2671324.1"/>
    <property type="molecule type" value="Genomic_DNA"/>
</dbReference>
<comment type="caution">
    <text evidence="2">The sequence shown here is derived from an EMBL/GenBank/DDBJ whole genome shotgun (WGS) entry which is preliminary data.</text>
</comment>
<evidence type="ECO:0000313" key="3">
    <source>
        <dbReference type="Proteomes" id="UP001139012"/>
    </source>
</evidence>
<sequence length="92" mass="10067">MLRTRICLAAMLLAASFHTASAQTAATPAPAAATTDAKPPGKIKLTMQKLKEMKAKWSANKPKLKACRSEVKAKGLIGDDRWFYIQDCMEKT</sequence>
<keyword evidence="3" id="KW-1185">Reference proteome</keyword>
<dbReference type="RefSeq" id="WP_237865356.1">
    <property type="nucleotide sequence ID" value="NZ_JAKLTZ010000011.1"/>
</dbReference>
<evidence type="ECO:0000256" key="1">
    <source>
        <dbReference type="SAM" id="SignalP"/>
    </source>
</evidence>
<name>A0ABS9LWC5_9BRAD</name>
<feature type="signal peptide" evidence="1">
    <location>
        <begin position="1"/>
        <end position="22"/>
    </location>
</feature>
<evidence type="ECO:0000313" key="2">
    <source>
        <dbReference type="EMBL" id="MCG2671324.1"/>
    </source>
</evidence>
<feature type="chain" id="PRO_5046863152" evidence="1">
    <location>
        <begin position="23"/>
        <end position="92"/>
    </location>
</feature>
<protein>
    <submittedName>
        <fullName evidence="2">Uncharacterized protein</fullName>
    </submittedName>
</protein>